<evidence type="ECO:0000313" key="3">
    <source>
        <dbReference type="EMBL" id="KAK4427237.1"/>
    </source>
</evidence>
<feature type="domain" description="Zinc knuckle CX2CX4HX4C" evidence="2">
    <location>
        <begin position="2"/>
        <end position="28"/>
    </location>
</feature>
<sequence length="254" mass="26987">MFVLFSYEMLPNFYYLCGLFGHTSRFCQLHFQKGFLDQGLVFPFGPWLRAMAPSGRVGRWLDFSPPSYLCRSAATQSPVDLRGLFLSRVVVESVGRVSLGTLGRLVLPVALRRLVVPLRGEDSGYFGNASGLGLFGGILGPNLLGRLSSSPSHSSSNWAFDGSLLGRAPHFAPGPDGPPSTRSVPADGASGLGFSKAGPSKIPSQMASLLSVSSTKAFRDKTSLISGSPSLKVMTVGSIPLPLQSSPCILVNCY</sequence>
<gene>
    <name evidence="3" type="ORF">Salat_1492600</name>
</gene>
<keyword evidence="4" id="KW-1185">Reference proteome</keyword>
<proteinExistence type="predicted"/>
<evidence type="ECO:0000259" key="2">
    <source>
        <dbReference type="Pfam" id="PF14392"/>
    </source>
</evidence>
<evidence type="ECO:0000256" key="1">
    <source>
        <dbReference type="SAM" id="MobiDB-lite"/>
    </source>
</evidence>
<evidence type="ECO:0000313" key="4">
    <source>
        <dbReference type="Proteomes" id="UP001293254"/>
    </source>
</evidence>
<dbReference type="AlphaFoldDB" id="A0AAE1YBS9"/>
<dbReference type="Pfam" id="PF14392">
    <property type="entry name" value="zf-CCHC_4"/>
    <property type="match status" value="1"/>
</dbReference>
<accession>A0AAE1YBS9</accession>
<name>A0AAE1YBS9_9LAMI</name>
<protein>
    <recommendedName>
        <fullName evidence="2">Zinc knuckle CX2CX4HX4C domain-containing protein</fullName>
    </recommendedName>
</protein>
<dbReference type="EMBL" id="JACGWO010000005">
    <property type="protein sequence ID" value="KAK4427237.1"/>
    <property type="molecule type" value="Genomic_DNA"/>
</dbReference>
<dbReference type="InterPro" id="IPR025836">
    <property type="entry name" value="Zn_knuckle_CX2CX4HX4C"/>
</dbReference>
<reference evidence="3" key="1">
    <citation type="submission" date="2020-06" db="EMBL/GenBank/DDBJ databases">
        <authorList>
            <person name="Li T."/>
            <person name="Hu X."/>
            <person name="Zhang T."/>
            <person name="Song X."/>
            <person name="Zhang H."/>
            <person name="Dai N."/>
            <person name="Sheng W."/>
            <person name="Hou X."/>
            <person name="Wei L."/>
        </authorList>
    </citation>
    <scope>NUCLEOTIDE SEQUENCE</scope>
    <source>
        <strain evidence="3">3651</strain>
        <tissue evidence="3">Leaf</tissue>
    </source>
</reference>
<feature type="region of interest" description="Disordered" evidence="1">
    <location>
        <begin position="170"/>
        <end position="190"/>
    </location>
</feature>
<reference evidence="3" key="2">
    <citation type="journal article" date="2024" name="Plant">
        <title>Genomic evolution and insights into agronomic trait innovations of Sesamum species.</title>
        <authorList>
            <person name="Miao H."/>
            <person name="Wang L."/>
            <person name="Qu L."/>
            <person name="Liu H."/>
            <person name="Sun Y."/>
            <person name="Le M."/>
            <person name="Wang Q."/>
            <person name="Wei S."/>
            <person name="Zheng Y."/>
            <person name="Lin W."/>
            <person name="Duan Y."/>
            <person name="Cao H."/>
            <person name="Xiong S."/>
            <person name="Wang X."/>
            <person name="Wei L."/>
            <person name="Li C."/>
            <person name="Ma Q."/>
            <person name="Ju M."/>
            <person name="Zhao R."/>
            <person name="Li G."/>
            <person name="Mu C."/>
            <person name="Tian Q."/>
            <person name="Mei H."/>
            <person name="Zhang T."/>
            <person name="Gao T."/>
            <person name="Zhang H."/>
        </authorList>
    </citation>
    <scope>NUCLEOTIDE SEQUENCE</scope>
    <source>
        <strain evidence="3">3651</strain>
    </source>
</reference>
<organism evidence="3 4">
    <name type="scientific">Sesamum alatum</name>
    <dbReference type="NCBI Taxonomy" id="300844"/>
    <lineage>
        <taxon>Eukaryota</taxon>
        <taxon>Viridiplantae</taxon>
        <taxon>Streptophyta</taxon>
        <taxon>Embryophyta</taxon>
        <taxon>Tracheophyta</taxon>
        <taxon>Spermatophyta</taxon>
        <taxon>Magnoliopsida</taxon>
        <taxon>eudicotyledons</taxon>
        <taxon>Gunneridae</taxon>
        <taxon>Pentapetalae</taxon>
        <taxon>asterids</taxon>
        <taxon>lamiids</taxon>
        <taxon>Lamiales</taxon>
        <taxon>Pedaliaceae</taxon>
        <taxon>Sesamum</taxon>
    </lineage>
</organism>
<dbReference type="Proteomes" id="UP001293254">
    <property type="component" value="Unassembled WGS sequence"/>
</dbReference>
<comment type="caution">
    <text evidence="3">The sequence shown here is derived from an EMBL/GenBank/DDBJ whole genome shotgun (WGS) entry which is preliminary data.</text>
</comment>